<dbReference type="HAMAP" id="MF_01987">
    <property type="entry name" value="Ribokinase"/>
    <property type="match status" value="1"/>
</dbReference>
<evidence type="ECO:0000256" key="12">
    <source>
        <dbReference type="HAMAP-Rule" id="MF_01987"/>
    </source>
</evidence>
<feature type="binding site" evidence="12">
    <location>
        <begin position="59"/>
        <end position="63"/>
    </location>
    <ligand>
        <name>substrate</name>
    </ligand>
</feature>
<organism evidence="14 15">
    <name type="scientific">Limosilactobacillus reuteri MM4-1A</name>
    <dbReference type="NCBI Taxonomy" id="548485"/>
    <lineage>
        <taxon>Bacteria</taxon>
        <taxon>Bacillati</taxon>
        <taxon>Bacillota</taxon>
        <taxon>Bacilli</taxon>
        <taxon>Lactobacillales</taxon>
        <taxon>Lactobacillaceae</taxon>
        <taxon>Limosilactobacillus</taxon>
    </lineage>
</organism>
<dbReference type="PANTHER" id="PTHR10584:SF166">
    <property type="entry name" value="RIBOKINASE"/>
    <property type="match status" value="1"/>
</dbReference>
<dbReference type="InterPro" id="IPR029056">
    <property type="entry name" value="Ribokinase-like"/>
</dbReference>
<feature type="binding site" evidence="12">
    <location>
        <position position="272"/>
    </location>
    <ligand>
        <name>substrate</name>
    </ligand>
</feature>
<evidence type="ECO:0000256" key="6">
    <source>
        <dbReference type="ARBA" id="ARBA00022741"/>
    </source>
</evidence>
<keyword evidence="6 12" id="KW-0547">Nucleotide-binding</keyword>
<comment type="subcellular location">
    <subcellularLocation>
        <location evidence="12">Cytoplasm</location>
    </subcellularLocation>
</comment>
<keyword evidence="7 12" id="KW-0418">Kinase</keyword>
<comment type="subunit">
    <text evidence="12">Homodimer.</text>
</comment>
<dbReference type="GO" id="GO:0005524">
    <property type="term" value="F:ATP binding"/>
    <property type="evidence" value="ECO:0007669"/>
    <property type="project" value="UniProtKB-UniRule"/>
</dbReference>
<comment type="catalytic activity">
    <reaction evidence="12">
        <text>D-ribose + ATP = D-ribose 5-phosphate + ADP + H(+)</text>
        <dbReference type="Rhea" id="RHEA:13697"/>
        <dbReference type="ChEBI" id="CHEBI:15378"/>
        <dbReference type="ChEBI" id="CHEBI:30616"/>
        <dbReference type="ChEBI" id="CHEBI:47013"/>
        <dbReference type="ChEBI" id="CHEBI:78346"/>
        <dbReference type="ChEBI" id="CHEBI:456216"/>
        <dbReference type="EC" id="2.7.1.15"/>
    </reaction>
</comment>
<evidence type="ECO:0000256" key="1">
    <source>
        <dbReference type="ARBA" id="ARBA00005380"/>
    </source>
</evidence>
<comment type="pathway">
    <text evidence="12">Carbohydrate metabolism; D-ribose degradation; D-ribose 5-phosphate from beta-D-ribopyranose: step 2/2.</text>
</comment>
<proteinExistence type="inferred from homology"/>
<feature type="domain" description="Carbohydrate kinase PfkB" evidence="13">
    <location>
        <begin position="22"/>
        <end position="314"/>
    </location>
</feature>
<evidence type="ECO:0000256" key="5">
    <source>
        <dbReference type="ARBA" id="ARBA00022723"/>
    </source>
</evidence>
<feature type="binding site" evidence="12">
    <location>
        <position position="204"/>
    </location>
    <ligand>
        <name>ATP</name>
        <dbReference type="ChEBI" id="CHEBI:30616"/>
    </ligand>
</feature>
<sequence length="326" mass="34703">MIGYLSLIFEKIHKVRSIFMSNNVVVLGSINVDTTYHVDRFPQPGETISAVSKSSAPGGKGANQAVAAARSGAKTAFIGAVGSDKEGAYMLESLADDHIDTRHIMTDELHGTGSAAITLDANGQNDIMVYGGANQAMATDVLNGIDDVLEDADFLISQFETPQEVALNAFKQAKKYGVTTLLNPAPAHEILPELLKYTDVITPNESECALLTGIEITDEESMLKSADYFRERGVKHLLITLGSKGVFYSTPTAHGLVPAFKVKAVDTTAAGDTFLGALSSQLEKDLSNVDKALVYAQRASSLTVQQMGAMPSIPNHDAVIKALAEN</sequence>
<dbReference type="GO" id="GO:0005829">
    <property type="term" value="C:cytosol"/>
    <property type="evidence" value="ECO:0007669"/>
    <property type="project" value="TreeGrafter"/>
</dbReference>
<evidence type="ECO:0000256" key="4">
    <source>
        <dbReference type="ARBA" id="ARBA00022679"/>
    </source>
</evidence>
<dbReference type="InterPro" id="IPR011877">
    <property type="entry name" value="Ribokinase"/>
</dbReference>
<dbReference type="Proteomes" id="UP000004335">
    <property type="component" value="Unassembled WGS sequence"/>
</dbReference>
<keyword evidence="8 12" id="KW-0067">ATP-binding</keyword>
<evidence type="ECO:0000313" key="14">
    <source>
        <dbReference type="EMBL" id="EGC15596.1"/>
    </source>
</evidence>
<keyword evidence="5 12" id="KW-0479">Metal-binding</keyword>
<dbReference type="Pfam" id="PF00294">
    <property type="entry name" value="PfkB"/>
    <property type="match status" value="1"/>
</dbReference>
<comment type="activity regulation">
    <text evidence="12">Activated by a monovalent cation that binds near, but not in, the active site. The most likely occupant of the site in vivo is potassium. Ion binding induces a conformational change that may alter substrate affinity.</text>
</comment>
<dbReference type="GO" id="GO:0046872">
    <property type="term" value="F:metal ion binding"/>
    <property type="evidence" value="ECO:0007669"/>
    <property type="project" value="UniProtKB-KW"/>
</dbReference>
<feature type="binding site" evidence="12">
    <location>
        <position position="268"/>
    </location>
    <ligand>
        <name>K(+)</name>
        <dbReference type="ChEBI" id="CHEBI:29103"/>
    </ligand>
</feature>
<gene>
    <name evidence="12 14" type="primary">rbsK</name>
    <name evidence="14" type="ORF">HMPREF0536_10441</name>
</gene>
<evidence type="ECO:0000259" key="13">
    <source>
        <dbReference type="Pfam" id="PF00294"/>
    </source>
</evidence>
<dbReference type="AlphaFoldDB" id="A0A828RJH1"/>
<dbReference type="InterPro" id="IPR002139">
    <property type="entry name" value="Ribo/fructo_kinase"/>
</dbReference>
<reference evidence="14 15" key="1">
    <citation type="submission" date="2011-01" db="EMBL/GenBank/DDBJ databases">
        <authorList>
            <person name="Muzny D."/>
            <person name="Qin X."/>
            <person name="Buhay C."/>
            <person name="Dugan-Rocha S."/>
            <person name="Ding Y."/>
            <person name="Chen G."/>
            <person name="Hawes A."/>
            <person name="Holder M."/>
            <person name="Jhangiani S."/>
            <person name="Johnson A."/>
            <person name="Khan Z."/>
            <person name="Li Z."/>
            <person name="Liu W."/>
            <person name="Liu X."/>
            <person name="Perez L."/>
            <person name="Shen H."/>
            <person name="Wang Q."/>
            <person name="Watt J."/>
            <person name="Xi L."/>
            <person name="Xin Y."/>
            <person name="Zhou J."/>
            <person name="Deng J."/>
            <person name="Jiang H."/>
            <person name="Liu Y."/>
            <person name="Qu J."/>
            <person name="Song X.-Z."/>
            <person name="Zhang L."/>
            <person name="Villasana D."/>
            <person name="Johnson A."/>
            <person name="Liu J."/>
            <person name="Liyanage D."/>
            <person name="Lorensuhewa L."/>
            <person name="Robinson T."/>
            <person name="Song A."/>
            <person name="Song B.-B."/>
            <person name="Dinh H."/>
            <person name="Thornton R."/>
            <person name="Coyle M."/>
            <person name="Francisco L."/>
            <person name="Jackson L."/>
            <person name="Javaid M."/>
            <person name="Korchina V."/>
            <person name="Kovar C."/>
            <person name="Mata R."/>
            <person name="Mathew T."/>
            <person name="Ngo R."/>
            <person name="Nguyen L."/>
            <person name="Nguyen N."/>
            <person name="Okwuonu G."/>
            <person name="Ongeri F."/>
            <person name="Pham C."/>
            <person name="Simmons D."/>
            <person name="Wilczek-Boney K."/>
            <person name="Hale W."/>
            <person name="Jakkamsetti A."/>
            <person name="Pham P."/>
            <person name="Ruth R."/>
            <person name="San Lucas F."/>
            <person name="Warren J."/>
            <person name="Zhang J."/>
            <person name="Zhao Z."/>
            <person name="Zhou C."/>
            <person name="Zhu D."/>
            <person name="Lee S."/>
            <person name="Bess C."/>
            <person name="Blankenburg K."/>
            <person name="Forbes L."/>
            <person name="Fu Q."/>
            <person name="Gubbala S."/>
            <person name="Hirani K."/>
            <person name="Jayaseelan J.C."/>
            <person name="Lara F."/>
            <person name="Munidasa M."/>
            <person name="Palculict T."/>
            <person name="Patil S."/>
            <person name="Pu L.-L."/>
            <person name="Saada N."/>
            <person name="Tang L."/>
            <person name="Weissenberger G."/>
            <person name="Zhu Y."/>
            <person name="Hemphill L."/>
            <person name="Shang Y."/>
            <person name="Youmans B."/>
            <person name="Ayvaz T."/>
            <person name="Ross M."/>
            <person name="Santibanez J."/>
            <person name="Aqrawi P."/>
            <person name="Gross S."/>
            <person name="Joshi V."/>
            <person name="Fowler G."/>
            <person name="Nazareth L."/>
            <person name="Reid J."/>
            <person name="Worley K."/>
            <person name="Petrosino J."/>
            <person name="Highlander S."/>
            <person name="Gibbs R."/>
        </authorList>
    </citation>
    <scope>NUCLEOTIDE SEQUENCE [LARGE SCALE GENOMIC DNA]</scope>
    <source>
        <strain evidence="14 15">MM4-1A</strain>
    </source>
</reference>
<feature type="binding site" evidence="12">
    <location>
        <position position="306"/>
    </location>
    <ligand>
        <name>K(+)</name>
        <dbReference type="ChEBI" id="CHEBI:29103"/>
    </ligand>
</feature>
<dbReference type="GO" id="GO:0004747">
    <property type="term" value="F:ribokinase activity"/>
    <property type="evidence" value="ECO:0007669"/>
    <property type="project" value="UniProtKB-UniRule"/>
</dbReference>
<feature type="binding site" evidence="12">
    <location>
        <position position="266"/>
    </location>
    <ligand>
        <name>K(+)</name>
        <dbReference type="ChEBI" id="CHEBI:29103"/>
    </ligand>
</feature>
<evidence type="ECO:0000256" key="11">
    <source>
        <dbReference type="ARBA" id="ARBA00023277"/>
    </source>
</evidence>
<comment type="similarity">
    <text evidence="1">Belongs to the carbohydrate kinase pfkB family.</text>
</comment>
<dbReference type="Gene3D" id="3.40.1190.20">
    <property type="match status" value="1"/>
</dbReference>
<feature type="binding site" evidence="12">
    <location>
        <begin position="271"/>
        <end position="272"/>
    </location>
    <ligand>
        <name>ATP</name>
        <dbReference type="ChEBI" id="CHEBI:30616"/>
    </ligand>
</feature>
<dbReference type="InterPro" id="IPR002173">
    <property type="entry name" value="Carboh/pur_kinase_PfkB_CS"/>
</dbReference>
<comment type="similarity">
    <text evidence="12">Belongs to the carbohydrate kinase PfkB family. Ribokinase subfamily.</text>
</comment>
<dbReference type="EMBL" id="ACGX02000005">
    <property type="protein sequence ID" value="EGC15596.1"/>
    <property type="molecule type" value="Genomic_DNA"/>
</dbReference>
<evidence type="ECO:0000256" key="10">
    <source>
        <dbReference type="ARBA" id="ARBA00022958"/>
    </source>
</evidence>
<keyword evidence="4 12" id="KW-0808">Transferase</keyword>
<dbReference type="GO" id="GO:0019303">
    <property type="term" value="P:D-ribose catabolic process"/>
    <property type="evidence" value="ECO:0007669"/>
    <property type="project" value="UniProtKB-UniRule"/>
</dbReference>
<comment type="cofactor">
    <cofactor evidence="12">
        <name>Mg(2+)</name>
        <dbReference type="ChEBI" id="CHEBI:18420"/>
    </cofactor>
    <text evidence="12">Requires a divalent cation, most likely magnesium in vivo, as an electrophilic catalyst to aid phosphoryl group transfer. It is the chelate of the metal and the nucleotide that is the actual substrate.</text>
</comment>
<dbReference type="SUPFAM" id="SSF53613">
    <property type="entry name" value="Ribokinase-like"/>
    <property type="match status" value="1"/>
</dbReference>
<keyword evidence="10 12" id="KW-0630">Potassium</keyword>
<feature type="binding site" evidence="12">
    <location>
        <position position="308"/>
    </location>
    <ligand>
        <name>K(+)</name>
        <dbReference type="ChEBI" id="CHEBI:29103"/>
    </ligand>
</feature>
<feature type="active site" description="Proton acceptor" evidence="12">
    <location>
        <position position="272"/>
    </location>
</feature>
<dbReference type="PROSITE" id="PS00584">
    <property type="entry name" value="PFKB_KINASES_2"/>
    <property type="match status" value="1"/>
</dbReference>
<dbReference type="PANTHER" id="PTHR10584">
    <property type="entry name" value="SUGAR KINASE"/>
    <property type="match status" value="1"/>
</dbReference>
<feature type="binding site" evidence="12">
    <location>
        <position position="303"/>
    </location>
    <ligand>
        <name>K(+)</name>
        <dbReference type="ChEBI" id="CHEBI:29103"/>
    </ligand>
</feature>
<evidence type="ECO:0000256" key="7">
    <source>
        <dbReference type="ARBA" id="ARBA00022777"/>
    </source>
</evidence>
<evidence type="ECO:0000256" key="9">
    <source>
        <dbReference type="ARBA" id="ARBA00022842"/>
    </source>
</evidence>
<comment type="function">
    <text evidence="12">Catalyzes the phosphorylation of ribose at O-5 in a reaction requiring ATP and magnesium. The resulting D-ribose-5-phosphate can then be used either for sythesis of nucleotides, histidine, and tryptophan, or as a component of the pentose phosphate pathway.</text>
</comment>
<feature type="binding site" evidence="12">
    <location>
        <position position="160"/>
    </location>
    <ligand>
        <name>substrate</name>
    </ligand>
</feature>
<name>A0A828RJH1_LIMRT</name>
<dbReference type="UniPathway" id="UPA00916">
    <property type="reaction ID" value="UER00889"/>
</dbReference>
<evidence type="ECO:0000256" key="3">
    <source>
        <dbReference type="ARBA" id="ARBA00016943"/>
    </source>
</evidence>
<comment type="caution">
    <text evidence="12">Lacks conserved residue(s) required for the propagation of feature annotation.</text>
</comment>
<dbReference type="NCBIfam" id="TIGR02152">
    <property type="entry name" value="D_ribokin_bact"/>
    <property type="match status" value="1"/>
</dbReference>
<evidence type="ECO:0000256" key="2">
    <source>
        <dbReference type="ARBA" id="ARBA00012035"/>
    </source>
</evidence>
<evidence type="ECO:0000256" key="8">
    <source>
        <dbReference type="ARBA" id="ARBA00022840"/>
    </source>
</evidence>
<dbReference type="InterPro" id="IPR011611">
    <property type="entry name" value="PfkB_dom"/>
</dbReference>
<evidence type="ECO:0000313" key="15">
    <source>
        <dbReference type="Proteomes" id="UP000004335"/>
    </source>
</evidence>
<keyword evidence="9 12" id="KW-0460">Magnesium</keyword>
<accession>A0A828RJH1</accession>
<comment type="caution">
    <text evidence="14">The sequence shown here is derived from an EMBL/GenBank/DDBJ whole genome shotgun (WGS) entry which is preliminary data.</text>
</comment>
<feature type="binding site" evidence="12">
    <location>
        <begin position="31"/>
        <end position="33"/>
    </location>
    <ligand>
        <name>substrate</name>
    </ligand>
</feature>
<dbReference type="EC" id="2.7.1.15" evidence="2 12"/>
<keyword evidence="11 12" id="KW-0119">Carbohydrate metabolism</keyword>
<dbReference type="PRINTS" id="PR00990">
    <property type="entry name" value="RIBOKINASE"/>
</dbReference>
<feature type="binding site" evidence="12">
    <location>
        <position position="312"/>
    </location>
    <ligand>
        <name>K(+)</name>
        <dbReference type="ChEBI" id="CHEBI:29103"/>
    </ligand>
</feature>
<dbReference type="CDD" id="cd01174">
    <property type="entry name" value="ribokinase"/>
    <property type="match status" value="1"/>
</dbReference>
<protein>
    <recommendedName>
        <fullName evidence="3 12">Ribokinase</fullName>
        <shortName evidence="12">RK</shortName>
        <ecNumber evidence="2 12">2.7.1.15</ecNumber>
    </recommendedName>
</protein>
<feature type="binding site" evidence="12">
    <location>
        <begin position="240"/>
        <end position="245"/>
    </location>
    <ligand>
        <name>ATP</name>
        <dbReference type="ChEBI" id="CHEBI:30616"/>
    </ligand>
</feature>
<keyword evidence="12" id="KW-0963">Cytoplasm</keyword>